<evidence type="ECO:0000313" key="13">
    <source>
        <dbReference type="EMBL" id="VDL70914.1"/>
    </source>
</evidence>
<reference evidence="13 14" key="2">
    <citation type="submission" date="2018-11" db="EMBL/GenBank/DDBJ databases">
        <authorList>
            <consortium name="Pathogen Informatics"/>
        </authorList>
    </citation>
    <scope>NUCLEOTIDE SEQUENCE [LARGE SCALE GENOMIC DNA]</scope>
</reference>
<dbReference type="GO" id="GO:0005789">
    <property type="term" value="C:endoplasmic reticulum membrane"/>
    <property type="evidence" value="ECO:0007669"/>
    <property type="project" value="UniProtKB-SubCell"/>
</dbReference>
<comment type="similarity">
    <text evidence="4 12">Belongs to the phosphatidyl serine synthase family.</text>
</comment>
<reference evidence="15" key="1">
    <citation type="submission" date="2017-02" db="UniProtKB">
        <authorList>
            <consortium name="WormBaseParasite"/>
        </authorList>
    </citation>
    <scope>IDENTIFICATION</scope>
</reference>
<feature type="transmembrane region" description="Helical" evidence="12">
    <location>
        <begin position="396"/>
        <end position="414"/>
    </location>
</feature>
<keyword evidence="5 12" id="KW-0808">Transferase</keyword>
<dbReference type="WBParaSite" id="NBR_0000732401-mRNA-1">
    <property type="protein sequence ID" value="NBR_0000732401-mRNA-1"/>
    <property type="gene ID" value="NBR_0000732401"/>
</dbReference>
<dbReference type="AlphaFoldDB" id="A0A0N4XWN7"/>
<name>A0A0N4XWN7_NIPBR</name>
<keyword evidence="7 12" id="KW-0256">Endoplasmic reticulum</keyword>
<sequence>MDDEDTNLRRRVVIREDNDDVLLLNEKDRIGDAGCGTTEGETEDDSKCHRTVRRRSRKELERIHFQMVNERVVEDITLDVLYKPHTLTILGCLCIFVCYKAFSGDDRGTDENVYDGCMGTLVLFLVVSALAFPNGPFIRPHPVLWRIVFGVSVVYLMILQFALFQTYGDLKKVLSWLDPDGLSKETLEEKAYAVNCSDVTLERIWSHMDIFAVGHFLGWAMKALLIRHGILCWYISIAWELTEVVFTKLLPNFEECWWDAIILDVLVCNGLGIWFGLKVCSFFRMRQFHWESIKDIKSHRGRFKRAVMQFTPETWTELDWFNSNAFKRTAAVYLFVLIWLLSELNTFFLKHVFAVDTKHSVVFWRIILIALISAPSIRQFYLYATDPLVKRLGMQCWVYCAVTALEAAICVKFGRHMFPDMPVYPIIAWIMVLIVGTFFSVWLSVWWAHFVSNTKEMDFDGEKRVCYIDSSHENLGAIHDDVCRRRRDLGFSESDLQ</sequence>
<keyword evidence="12" id="KW-0444">Lipid biosynthesis</keyword>
<dbReference type="GO" id="GO:0006659">
    <property type="term" value="P:phosphatidylserine biosynthetic process"/>
    <property type="evidence" value="ECO:0007669"/>
    <property type="project" value="UniProtKB-UniRule"/>
</dbReference>
<dbReference type="UniPathway" id="UPA00948"/>
<dbReference type="EMBL" id="UYSL01019879">
    <property type="protein sequence ID" value="VDL70914.1"/>
    <property type="molecule type" value="Genomic_DNA"/>
</dbReference>
<comment type="pathway">
    <text evidence="2 12">Phospholipid metabolism; phosphatidylserine biosynthesis.</text>
</comment>
<evidence type="ECO:0000313" key="14">
    <source>
        <dbReference type="Proteomes" id="UP000271162"/>
    </source>
</evidence>
<feature type="transmembrane region" description="Helical" evidence="12">
    <location>
        <begin position="114"/>
        <end position="132"/>
    </location>
</feature>
<evidence type="ECO:0000256" key="6">
    <source>
        <dbReference type="ARBA" id="ARBA00022692"/>
    </source>
</evidence>
<evidence type="ECO:0000256" key="12">
    <source>
        <dbReference type="RuleBase" id="RU368094"/>
    </source>
</evidence>
<dbReference type="EC" id="2.7.8.29" evidence="12"/>
<proteinExistence type="inferred from homology"/>
<dbReference type="PANTHER" id="PTHR15362">
    <property type="entry name" value="PHOSPHATIDYLINOSITOL SYNTHASE"/>
    <property type="match status" value="1"/>
</dbReference>
<accession>A0A0N4XWN7</accession>
<dbReference type="OMA" id="LPNFWEC"/>
<protein>
    <recommendedName>
        <fullName evidence="12">Phosphatidylserine synthase</fullName>
        <ecNumber evidence="12">2.7.8.29</ecNumber>
    </recommendedName>
    <alternativeName>
        <fullName evidence="12">Serine-exchange enzyme</fullName>
    </alternativeName>
</protein>
<feature type="transmembrane region" description="Helical" evidence="12">
    <location>
        <begin position="144"/>
        <end position="164"/>
    </location>
</feature>
<comment type="function">
    <text evidence="12">Catalyzes a base-exchange reaction in which the polar head group of phosphatidylethanolamine (PE) is replaced by L-serine.</text>
</comment>
<feature type="transmembrane region" description="Helical" evidence="12">
    <location>
        <begin position="361"/>
        <end position="384"/>
    </location>
</feature>
<feature type="transmembrane region" description="Helical" evidence="12">
    <location>
        <begin position="330"/>
        <end position="349"/>
    </location>
</feature>
<dbReference type="GO" id="GO:0106245">
    <property type="term" value="F:L-serine-phosphatidylethanolamine phosphatidyltransferase activity"/>
    <property type="evidence" value="ECO:0007669"/>
    <property type="project" value="UniProtKB-UniRule"/>
</dbReference>
<gene>
    <name evidence="13" type="ORF">NBR_LOCUS7325</name>
</gene>
<evidence type="ECO:0000256" key="11">
    <source>
        <dbReference type="ARBA" id="ARBA00023264"/>
    </source>
</evidence>
<evidence type="ECO:0000256" key="10">
    <source>
        <dbReference type="ARBA" id="ARBA00023136"/>
    </source>
</evidence>
<evidence type="ECO:0000313" key="15">
    <source>
        <dbReference type="WBParaSite" id="NBR_0000732401-mRNA-1"/>
    </source>
</evidence>
<keyword evidence="10 12" id="KW-0472">Membrane</keyword>
<comment type="subcellular location">
    <subcellularLocation>
        <location evidence="1 12">Endoplasmic reticulum membrane</location>
        <topology evidence="1 12">Multi-pass membrane protein</topology>
    </subcellularLocation>
</comment>
<feature type="transmembrane region" description="Helical" evidence="12">
    <location>
        <begin position="426"/>
        <end position="448"/>
    </location>
</feature>
<keyword evidence="11 12" id="KW-1208">Phospholipid metabolism</keyword>
<evidence type="ECO:0000256" key="8">
    <source>
        <dbReference type="ARBA" id="ARBA00022989"/>
    </source>
</evidence>
<keyword evidence="6 12" id="KW-0812">Transmembrane</keyword>
<dbReference type="Proteomes" id="UP000271162">
    <property type="component" value="Unassembled WGS sequence"/>
</dbReference>
<dbReference type="InterPro" id="IPR004277">
    <property type="entry name" value="PSS"/>
</dbReference>
<comment type="catalytic activity">
    <reaction evidence="12">
        <text>a 1,2-diacyl-sn-glycero-3-phosphoethanolamine + L-serine = a 1,2-diacyl-sn-glycero-3-phospho-L-serine + ethanolamine</text>
        <dbReference type="Rhea" id="RHEA:27606"/>
        <dbReference type="ChEBI" id="CHEBI:33384"/>
        <dbReference type="ChEBI" id="CHEBI:57262"/>
        <dbReference type="ChEBI" id="CHEBI:57603"/>
        <dbReference type="ChEBI" id="CHEBI:64612"/>
        <dbReference type="EC" id="2.7.8.29"/>
    </reaction>
</comment>
<organism evidence="15">
    <name type="scientific">Nippostrongylus brasiliensis</name>
    <name type="common">Rat hookworm</name>
    <dbReference type="NCBI Taxonomy" id="27835"/>
    <lineage>
        <taxon>Eukaryota</taxon>
        <taxon>Metazoa</taxon>
        <taxon>Ecdysozoa</taxon>
        <taxon>Nematoda</taxon>
        <taxon>Chromadorea</taxon>
        <taxon>Rhabditida</taxon>
        <taxon>Rhabditina</taxon>
        <taxon>Rhabditomorpha</taxon>
        <taxon>Strongyloidea</taxon>
        <taxon>Heligmosomidae</taxon>
        <taxon>Nippostrongylus</taxon>
    </lineage>
</organism>
<dbReference type="PANTHER" id="PTHR15362:SF39">
    <property type="entry name" value="PHOSPHATIDYLSERINE SYNTHASE"/>
    <property type="match status" value="1"/>
</dbReference>
<evidence type="ECO:0000256" key="2">
    <source>
        <dbReference type="ARBA" id="ARBA00004916"/>
    </source>
</evidence>
<evidence type="ECO:0000256" key="4">
    <source>
        <dbReference type="ARBA" id="ARBA00008671"/>
    </source>
</evidence>
<evidence type="ECO:0000256" key="7">
    <source>
        <dbReference type="ARBA" id="ARBA00022824"/>
    </source>
</evidence>
<evidence type="ECO:0000256" key="9">
    <source>
        <dbReference type="ARBA" id="ARBA00023098"/>
    </source>
</evidence>
<dbReference type="OrthoDB" id="10265393at2759"/>
<evidence type="ECO:0000256" key="1">
    <source>
        <dbReference type="ARBA" id="ARBA00004477"/>
    </source>
</evidence>
<evidence type="ECO:0000256" key="3">
    <source>
        <dbReference type="ARBA" id="ARBA00005189"/>
    </source>
</evidence>
<keyword evidence="14" id="KW-1185">Reference proteome</keyword>
<feature type="transmembrane region" description="Helical" evidence="12">
    <location>
        <begin position="257"/>
        <end position="277"/>
    </location>
</feature>
<dbReference type="Pfam" id="PF03034">
    <property type="entry name" value="PSS"/>
    <property type="match status" value="1"/>
</dbReference>
<dbReference type="STRING" id="27835.A0A0N4XWN7"/>
<comment type="pathway">
    <text evidence="3">Lipid metabolism.</text>
</comment>
<feature type="transmembrane region" description="Helical" evidence="12">
    <location>
        <begin position="216"/>
        <end position="237"/>
    </location>
</feature>
<keyword evidence="12" id="KW-0594">Phospholipid biosynthesis</keyword>
<keyword evidence="8 12" id="KW-1133">Transmembrane helix</keyword>
<keyword evidence="9 12" id="KW-0443">Lipid metabolism</keyword>
<evidence type="ECO:0000256" key="5">
    <source>
        <dbReference type="ARBA" id="ARBA00022679"/>
    </source>
</evidence>